<sequence>MRSCVPSLLTGFAFWALTAWAPSAQAQALIDPTRPPDFLAVTPLHTQRTFHLTAILIARDRRLAVINGVTLAVGASLAGATVLGISPDSVRLRLPSGRLDRLTLYPTHMRTALRSPR</sequence>
<accession>T1A4N6</accession>
<reference evidence="1" key="1">
    <citation type="submission" date="2013-08" db="EMBL/GenBank/DDBJ databases">
        <authorList>
            <person name="Mendez C."/>
            <person name="Richter M."/>
            <person name="Ferrer M."/>
            <person name="Sanchez J."/>
        </authorList>
    </citation>
    <scope>NUCLEOTIDE SEQUENCE</scope>
</reference>
<evidence type="ECO:0000313" key="1">
    <source>
        <dbReference type="EMBL" id="EQD51883.1"/>
    </source>
</evidence>
<comment type="caution">
    <text evidence="1">The sequence shown here is derived from an EMBL/GenBank/DDBJ whole genome shotgun (WGS) entry which is preliminary data.</text>
</comment>
<reference evidence="1" key="2">
    <citation type="journal article" date="2014" name="ISME J.">
        <title>Microbial stratification in low pH oxic and suboxic macroscopic growths along an acid mine drainage.</title>
        <authorList>
            <person name="Mendez-Garcia C."/>
            <person name="Mesa V."/>
            <person name="Sprenger R.R."/>
            <person name="Richter M."/>
            <person name="Diez M.S."/>
            <person name="Solano J."/>
            <person name="Bargiela R."/>
            <person name="Golyshina O.V."/>
            <person name="Manteca A."/>
            <person name="Ramos J.L."/>
            <person name="Gallego J.R."/>
            <person name="Llorente I."/>
            <person name="Martins Dos Santos V.A."/>
            <person name="Jensen O.N."/>
            <person name="Pelaez A.I."/>
            <person name="Sanchez J."/>
            <person name="Ferrer M."/>
        </authorList>
    </citation>
    <scope>NUCLEOTIDE SEQUENCE</scope>
</reference>
<dbReference type="AlphaFoldDB" id="T1A4N6"/>
<protein>
    <submittedName>
        <fullName evidence="1">Uncharacterized protein</fullName>
    </submittedName>
</protein>
<proteinExistence type="predicted"/>
<name>T1A4N6_9ZZZZ</name>
<organism evidence="1">
    <name type="scientific">mine drainage metagenome</name>
    <dbReference type="NCBI Taxonomy" id="410659"/>
    <lineage>
        <taxon>unclassified sequences</taxon>
        <taxon>metagenomes</taxon>
        <taxon>ecological metagenomes</taxon>
    </lineage>
</organism>
<gene>
    <name evidence="1" type="ORF">B1B_10817</name>
</gene>
<dbReference type="EMBL" id="AUZY01007020">
    <property type="protein sequence ID" value="EQD51883.1"/>
    <property type="molecule type" value="Genomic_DNA"/>
</dbReference>